<evidence type="ECO:0000256" key="1">
    <source>
        <dbReference type="ARBA" id="ARBA00021772"/>
    </source>
</evidence>
<dbReference type="InterPro" id="IPR003877">
    <property type="entry name" value="SPRY_dom"/>
</dbReference>
<organism evidence="3 4">
    <name type="scientific">Calicophoron daubneyi</name>
    <name type="common">Rumen fluke</name>
    <name type="synonym">Paramphistomum daubneyi</name>
    <dbReference type="NCBI Taxonomy" id="300641"/>
    <lineage>
        <taxon>Eukaryota</taxon>
        <taxon>Metazoa</taxon>
        <taxon>Spiralia</taxon>
        <taxon>Lophotrochozoa</taxon>
        <taxon>Platyhelminthes</taxon>
        <taxon>Trematoda</taxon>
        <taxon>Digenea</taxon>
        <taxon>Plagiorchiida</taxon>
        <taxon>Pronocephalata</taxon>
        <taxon>Paramphistomoidea</taxon>
        <taxon>Paramphistomidae</taxon>
        <taxon>Calicophoron</taxon>
    </lineage>
</organism>
<dbReference type="CDD" id="cd12880">
    <property type="entry name" value="SPRYD7"/>
    <property type="match status" value="1"/>
</dbReference>
<dbReference type="InterPro" id="IPR035766">
    <property type="entry name" value="SPRYD7"/>
</dbReference>
<dbReference type="AlphaFoldDB" id="A0AAV2U0L2"/>
<evidence type="ECO:0000259" key="2">
    <source>
        <dbReference type="PROSITE" id="PS50188"/>
    </source>
</evidence>
<name>A0AAV2U0L2_CALDB</name>
<dbReference type="Pfam" id="PF00622">
    <property type="entry name" value="SPRY"/>
    <property type="match status" value="1"/>
</dbReference>
<dbReference type="EMBL" id="CAXLJL010000978">
    <property type="protein sequence ID" value="CAL5142187.1"/>
    <property type="molecule type" value="Genomic_DNA"/>
</dbReference>
<dbReference type="SUPFAM" id="SSF49899">
    <property type="entry name" value="Concanavalin A-like lectins/glucanases"/>
    <property type="match status" value="1"/>
</dbReference>
<gene>
    <name evidence="3" type="ORF">CDAUBV1_LOCUS17449</name>
</gene>
<dbReference type="PROSITE" id="PS50188">
    <property type="entry name" value="B302_SPRY"/>
    <property type="match status" value="1"/>
</dbReference>
<accession>A0AAV2U0L2</accession>
<comment type="caution">
    <text evidence="3">The sequence shown here is derived from an EMBL/GenBank/DDBJ whole genome shotgun (WGS) entry which is preliminary data.</text>
</comment>
<protein>
    <recommendedName>
        <fullName evidence="1">SPRY domain-containing protein 7</fullName>
    </recommendedName>
</protein>
<evidence type="ECO:0000313" key="3">
    <source>
        <dbReference type="EMBL" id="CAL5142187.1"/>
    </source>
</evidence>
<dbReference type="PANTHER" id="PTHR20951">
    <property type="entry name" value="C13ORF1 PROTEIN-RELATED"/>
    <property type="match status" value="1"/>
</dbReference>
<dbReference type="InterPro" id="IPR001870">
    <property type="entry name" value="B30.2/SPRY"/>
</dbReference>
<evidence type="ECO:0000313" key="4">
    <source>
        <dbReference type="Proteomes" id="UP001497525"/>
    </source>
</evidence>
<proteinExistence type="predicted"/>
<feature type="domain" description="B30.2/SPRY" evidence="2">
    <location>
        <begin position="1"/>
        <end position="194"/>
    </location>
</feature>
<dbReference type="Gene3D" id="2.60.120.920">
    <property type="match status" value="1"/>
</dbReference>
<dbReference type="InterPro" id="IPR043136">
    <property type="entry name" value="B30.2/SPRY_sf"/>
</dbReference>
<reference evidence="3" key="1">
    <citation type="submission" date="2024-06" db="EMBL/GenBank/DDBJ databases">
        <authorList>
            <person name="Liu X."/>
            <person name="Lenzi L."/>
            <person name="Haldenby T S."/>
            <person name="Uol C."/>
        </authorList>
    </citation>
    <scope>NUCLEOTIDE SEQUENCE</scope>
</reference>
<dbReference type="InterPro" id="IPR013320">
    <property type="entry name" value="ConA-like_dom_sf"/>
</dbReference>
<dbReference type="PANTHER" id="PTHR20951:SF2">
    <property type="entry name" value="SPRY DOMAIN-CONTAINING PROTEIN 7"/>
    <property type="match status" value="1"/>
</dbReference>
<dbReference type="SMART" id="SM00449">
    <property type="entry name" value="SPRY"/>
    <property type="match status" value="1"/>
</dbReference>
<sequence>MTLFKCFSCCQRLPYIQEERDCLLAPVDPPSAVTLDFETAGPNAVLLKNGLRICGNGAARSTAAINQDKAYFEAKVQSTGRWAVGLCLSEASLDNVSTLGKDEFSCVIREDSGIWCKGNMLAELKEPVEEGDVIGITYDHVQMSIMVNGMSIPLLSKPSNQPIFGVAGPKGTLYPVFGVAENAVLDAGFSARHFHYFPPAGDFDEILYEKELLR</sequence>
<dbReference type="Proteomes" id="UP001497525">
    <property type="component" value="Unassembled WGS sequence"/>
</dbReference>